<evidence type="ECO:0000256" key="4">
    <source>
        <dbReference type="ARBA" id="ARBA00023136"/>
    </source>
</evidence>
<dbReference type="RefSeq" id="WP_268918152.1">
    <property type="nucleotide sequence ID" value="NZ_CP124548.1"/>
</dbReference>
<evidence type="ECO:0000313" key="7">
    <source>
        <dbReference type="EMBL" id="MCZ0858824.1"/>
    </source>
</evidence>
<dbReference type="Proteomes" id="UP001072034">
    <property type="component" value="Unassembled WGS sequence"/>
</dbReference>
<reference evidence="7" key="1">
    <citation type="submission" date="2022-10" db="EMBL/GenBank/DDBJ databases">
        <title>Genome sequence of Actinomyces israelii ATCC 10048.</title>
        <authorList>
            <person name="Watt R.M."/>
            <person name="Tong W.M."/>
        </authorList>
    </citation>
    <scope>NUCLEOTIDE SEQUENCE</scope>
    <source>
        <strain evidence="7">ATCC 10048</strain>
    </source>
</reference>
<sequence length="208" mass="23524">MTTQDAVGPAARFCAPKRRVTMPARSAASARERISDRLDERFNNPSRRAPRAFLHVISRIHRLLPRRLRGRVPVTFIGYALINGSAFLIDISFLWLFFDKLHWFYPLAVTLGYMIAGAYSLLLNRWLNFQAHGHLAAQGSRYMIGLASQYVIFILGLSSFLHWIGVNAELARVISACCEGVYLYTLMKLWVFRGTPEPDDEPGAPEPA</sequence>
<dbReference type="InterPro" id="IPR007267">
    <property type="entry name" value="GtrA_DPMS_TM"/>
</dbReference>
<feature type="transmembrane region" description="Helical" evidence="5">
    <location>
        <begin position="76"/>
        <end position="97"/>
    </location>
</feature>
<comment type="caution">
    <text evidence="7">The sequence shown here is derived from an EMBL/GenBank/DDBJ whole genome shotgun (WGS) entry which is preliminary data.</text>
</comment>
<keyword evidence="4 5" id="KW-0472">Membrane</keyword>
<feature type="domain" description="GtrA/DPMS transmembrane" evidence="6">
    <location>
        <begin position="79"/>
        <end position="192"/>
    </location>
</feature>
<proteinExistence type="predicted"/>
<evidence type="ECO:0000256" key="1">
    <source>
        <dbReference type="ARBA" id="ARBA00004141"/>
    </source>
</evidence>
<gene>
    <name evidence="7" type="ORF">OHJ16_12310</name>
</gene>
<evidence type="ECO:0000256" key="3">
    <source>
        <dbReference type="ARBA" id="ARBA00022989"/>
    </source>
</evidence>
<keyword evidence="3 5" id="KW-1133">Transmembrane helix</keyword>
<name>A0ABT4IAP9_9ACTO</name>
<feature type="transmembrane region" description="Helical" evidence="5">
    <location>
        <begin position="103"/>
        <end position="122"/>
    </location>
</feature>
<protein>
    <submittedName>
        <fullName evidence="7">GtrA family protein</fullName>
    </submittedName>
</protein>
<comment type="subcellular location">
    <subcellularLocation>
        <location evidence="1">Membrane</location>
        <topology evidence="1">Multi-pass membrane protein</topology>
    </subcellularLocation>
</comment>
<organism evidence="7 8">
    <name type="scientific">Actinomyces israelii</name>
    <dbReference type="NCBI Taxonomy" id="1659"/>
    <lineage>
        <taxon>Bacteria</taxon>
        <taxon>Bacillati</taxon>
        <taxon>Actinomycetota</taxon>
        <taxon>Actinomycetes</taxon>
        <taxon>Actinomycetales</taxon>
        <taxon>Actinomycetaceae</taxon>
        <taxon>Actinomyces</taxon>
    </lineage>
</organism>
<accession>A0ABT4IAP9</accession>
<evidence type="ECO:0000259" key="6">
    <source>
        <dbReference type="Pfam" id="PF04138"/>
    </source>
</evidence>
<dbReference type="Pfam" id="PF04138">
    <property type="entry name" value="GtrA_DPMS_TM"/>
    <property type="match status" value="1"/>
</dbReference>
<evidence type="ECO:0000256" key="2">
    <source>
        <dbReference type="ARBA" id="ARBA00022692"/>
    </source>
</evidence>
<dbReference type="EMBL" id="JAPTMY010000031">
    <property type="protein sequence ID" value="MCZ0858824.1"/>
    <property type="molecule type" value="Genomic_DNA"/>
</dbReference>
<keyword evidence="2 5" id="KW-0812">Transmembrane</keyword>
<keyword evidence="8" id="KW-1185">Reference proteome</keyword>
<evidence type="ECO:0000313" key="8">
    <source>
        <dbReference type="Proteomes" id="UP001072034"/>
    </source>
</evidence>
<feature type="transmembrane region" description="Helical" evidence="5">
    <location>
        <begin position="142"/>
        <end position="164"/>
    </location>
</feature>
<evidence type="ECO:0000256" key="5">
    <source>
        <dbReference type="SAM" id="Phobius"/>
    </source>
</evidence>